<dbReference type="EMBL" id="KQ964700">
    <property type="protein sequence ID" value="KXN66648.1"/>
    <property type="molecule type" value="Genomic_DNA"/>
</dbReference>
<evidence type="ECO:0000313" key="2">
    <source>
        <dbReference type="Proteomes" id="UP000070444"/>
    </source>
</evidence>
<dbReference type="PANTHER" id="PTHR36987:SF1">
    <property type="entry name" value="NADH DEHYDROGENASE [UBIQUINONE] 1 BETA SUBCOMPLEX SUBUNIT 2"/>
    <property type="match status" value="1"/>
</dbReference>
<keyword evidence="2" id="KW-1185">Reference proteome</keyword>
<gene>
    <name evidence="1" type="ORF">CONCODRAFT_11433</name>
</gene>
<organism evidence="1 2">
    <name type="scientific">Conidiobolus coronatus (strain ATCC 28846 / CBS 209.66 / NRRL 28638)</name>
    <name type="common">Delacroixia coronata</name>
    <dbReference type="NCBI Taxonomy" id="796925"/>
    <lineage>
        <taxon>Eukaryota</taxon>
        <taxon>Fungi</taxon>
        <taxon>Fungi incertae sedis</taxon>
        <taxon>Zoopagomycota</taxon>
        <taxon>Entomophthoromycotina</taxon>
        <taxon>Entomophthoromycetes</taxon>
        <taxon>Entomophthorales</taxon>
        <taxon>Ancylistaceae</taxon>
        <taxon>Conidiobolus</taxon>
    </lineage>
</organism>
<name>A0A137NVC4_CONC2</name>
<dbReference type="PANTHER" id="PTHR36987">
    <property type="entry name" value="NADH DEHYDROGENASE [UBIQUINONE] 1 BETA SUBCOMPLEX SUBUNIT 2-LIKE"/>
    <property type="match status" value="1"/>
</dbReference>
<sequence>MASGALGPASRVHYYLAKGMGATMWFWIFYRMKQDGAVLFGLRHPWDGHHGHGDHGHGNQGAHH</sequence>
<dbReference type="Proteomes" id="UP000070444">
    <property type="component" value="Unassembled WGS sequence"/>
</dbReference>
<reference evidence="1 2" key="1">
    <citation type="journal article" date="2015" name="Genome Biol. Evol.">
        <title>Phylogenomic analyses indicate that early fungi evolved digesting cell walls of algal ancestors of land plants.</title>
        <authorList>
            <person name="Chang Y."/>
            <person name="Wang S."/>
            <person name="Sekimoto S."/>
            <person name="Aerts A.L."/>
            <person name="Choi C."/>
            <person name="Clum A."/>
            <person name="LaButti K.M."/>
            <person name="Lindquist E.A."/>
            <person name="Yee Ngan C."/>
            <person name="Ohm R.A."/>
            <person name="Salamov A.A."/>
            <person name="Grigoriev I.V."/>
            <person name="Spatafora J.W."/>
            <person name="Berbee M.L."/>
        </authorList>
    </citation>
    <scope>NUCLEOTIDE SEQUENCE [LARGE SCALE GENOMIC DNA]</scope>
    <source>
        <strain evidence="1 2">NRRL 28638</strain>
    </source>
</reference>
<dbReference type="OrthoDB" id="531564at2759"/>
<proteinExistence type="predicted"/>
<dbReference type="InterPro" id="IPR044980">
    <property type="entry name" value="NDUFB2_plant/fungi"/>
</dbReference>
<dbReference type="STRING" id="796925.A0A137NVC4"/>
<protein>
    <recommendedName>
        <fullName evidence="3">NADH dehydrogenase [ubiquinone] 1 beta subcomplex subunit 2</fullName>
    </recommendedName>
</protein>
<accession>A0A137NVC4</accession>
<dbReference type="GO" id="GO:0045271">
    <property type="term" value="C:respiratory chain complex I"/>
    <property type="evidence" value="ECO:0007669"/>
    <property type="project" value="InterPro"/>
</dbReference>
<evidence type="ECO:0008006" key="3">
    <source>
        <dbReference type="Google" id="ProtNLM"/>
    </source>
</evidence>
<evidence type="ECO:0000313" key="1">
    <source>
        <dbReference type="EMBL" id="KXN66648.1"/>
    </source>
</evidence>
<dbReference type="AlphaFoldDB" id="A0A137NVC4"/>
<dbReference type="GO" id="GO:0005743">
    <property type="term" value="C:mitochondrial inner membrane"/>
    <property type="evidence" value="ECO:0007669"/>
    <property type="project" value="InterPro"/>
</dbReference>
<dbReference type="OMA" id="WIMLRIK"/>